<accession>A0A9P0ECH1</accession>
<keyword evidence="2" id="KW-0238">DNA-binding</keyword>
<dbReference type="PRINTS" id="PR00042">
    <property type="entry name" value="LEUZIPPRFOS"/>
</dbReference>
<evidence type="ECO:0000313" key="6">
    <source>
        <dbReference type="EMBL" id="CAH1394218.1"/>
    </source>
</evidence>
<name>A0A9P0ECH1_NEZVI</name>
<dbReference type="InterPro" id="IPR004827">
    <property type="entry name" value="bZIP"/>
</dbReference>
<dbReference type="CDD" id="cd14721">
    <property type="entry name" value="bZIP_Fos"/>
    <property type="match status" value="1"/>
</dbReference>
<keyword evidence="3" id="KW-0804">Transcription</keyword>
<dbReference type="GO" id="GO:0000981">
    <property type="term" value="F:DNA-binding transcription factor activity, RNA polymerase II-specific"/>
    <property type="evidence" value="ECO:0007669"/>
    <property type="project" value="TreeGrafter"/>
</dbReference>
<keyword evidence="1" id="KW-0805">Transcription regulation</keyword>
<dbReference type="InterPro" id="IPR000837">
    <property type="entry name" value="AP-1"/>
</dbReference>
<dbReference type="SMART" id="SM00338">
    <property type="entry name" value="BRLZ"/>
    <property type="match status" value="1"/>
</dbReference>
<feature type="compositionally biased region" description="Basic and acidic residues" evidence="4">
    <location>
        <begin position="127"/>
        <end position="141"/>
    </location>
</feature>
<feature type="domain" description="BZIP" evidence="5">
    <location>
        <begin position="138"/>
        <end position="201"/>
    </location>
</feature>
<dbReference type="GO" id="GO:0000978">
    <property type="term" value="F:RNA polymerase II cis-regulatory region sequence-specific DNA binding"/>
    <property type="evidence" value="ECO:0007669"/>
    <property type="project" value="TreeGrafter"/>
</dbReference>
<sequence length="323" mass="35887">MMFKISDNKPVIASKGVSYTSVIDSLDGLNSGVPTRTTATLTPTTLRNIEQTFQECQDETHQNQARFVPPLVQPSSQVLQKTFMSVVDTKSWQGGRITEQHSGNIPVEILGNSIISQPRRNVGGRRPVKDKSISPEEEERRAVRRERNKLAAARCRKRRLDHTNELMMETEGLQVKKKDLEKDIFELEFQKKELQYLLDNHKPCCFKMNKDIKSNDDSKDFFNGKENDVTCAKISTLKRNVGKRPTTLLVPTSFPPVSIPTEVDGVPITTPTAGIPFNFESIMEGGTGLTPVSGPLIPSCATQQRNAGCVDLSSPDSSKLVSL</sequence>
<dbReference type="GO" id="GO:0005634">
    <property type="term" value="C:nucleus"/>
    <property type="evidence" value="ECO:0007669"/>
    <property type="project" value="TreeGrafter"/>
</dbReference>
<evidence type="ECO:0000256" key="3">
    <source>
        <dbReference type="ARBA" id="ARBA00023163"/>
    </source>
</evidence>
<dbReference type="OrthoDB" id="5866312at2759"/>
<dbReference type="Pfam" id="PF03131">
    <property type="entry name" value="bZIP_Maf"/>
    <property type="match status" value="1"/>
</dbReference>
<dbReference type="AlphaFoldDB" id="A0A9P0ECH1"/>
<dbReference type="Proteomes" id="UP001152798">
    <property type="component" value="Chromosome 2"/>
</dbReference>
<dbReference type="PANTHER" id="PTHR23351:SF56">
    <property type="entry name" value="KAYAK"/>
    <property type="match status" value="1"/>
</dbReference>
<evidence type="ECO:0000259" key="5">
    <source>
        <dbReference type="PROSITE" id="PS50217"/>
    </source>
</evidence>
<evidence type="ECO:0000256" key="4">
    <source>
        <dbReference type="SAM" id="MobiDB-lite"/>
    </source>
</evidence>
<protein>
    <recommendedName>
        <fullName evidence="5">BZIP domain-containing protein</fullName>
    </recommendedName>
</protein>
<dbReference type="PROSITE" id="PS00036">
    <property type="entry name" value="BZIP_BASIC"/>
    <property type="match status" value="1"/>
</dbReference>
<dbReference type="EMBL" id="OV725078">
    <property type="protein sequence ID" value="CAH1394218.1"/>
    <property type="molecule type" value="Genomic_DNA"/>
</dbReference>
<dbReference type="PANTHER" id="PTHR23351">
    <property type="entry name" value="FOS TRANSCRIPTION FACTOR-RELATED"/>
    <property type="match status" value="1"/>
</dbReference>
<keyword evidence="7" id="KW-1185">Reference proteome</keyword>
<dbReference type="InterPro" id="IPR046347">
    <property type="entry name" value="bZIP_sf"/>
</dbReference>
<evidence type="ECO:0000313" key="7">
    <source>
        <dbReference type="Proteomes" id="UP001152798"/>
    </source>
</evidence>
<organism evidence="6 7">
    <name type="scientific">Nezara viridula</name>
    <name type="common">Southern green stink bug</name>
    <name type="synonym">Cimex viridulus</name>
    <dbReference type="NCBI Taxonomy" id="85310"/>
    <lineage>
        <taxon>Eukaryota</taxon>
        <taxon>Metazoa</taxon>
        <taxon>Ecdysozoa</taxon>
        <taxon>Arthropoda</taxon>
        <taxon>Hexapoda</taxon>
        <taxon>Insecta</taxon>
        <taxon>Pterygota</taxon>
        <taxon>Neoptera</taxon>
        <taxon>Paraneoptera</taxon>
        <taxon>Hemiptera</taxon>
        <taxon>Heteroptera</taxon>
        <taxon>Panheteroptera</taxon>
        <taxon>Pentatomomorpha</taxon>
        <taxon>Pentatomoidea</taxon>
        <taxon>Pentatomidae</taxon>
        <taxon>Pentatominae</taxon>
        <taxon>Nezara</taxon>
    </lineage>
</organism>
<dbReference type="InterPro" id="IPR004826">
    <property type="entry name" value="bZIP_Maf"/>
</dbReference>
<evidence type="ECO:0000256" key="2">
    <source>
        <dbReference type="ARBA" id="ARBA00023125"/>
    </source>
</evidence>
<dbReference type="Gene3D" id="1.20.5.170">
    <property type="match status" value="1"/>
</dbReference>
<feature type="region of interest" description="Disordered" evidence="4">
    <location>
        <begin position="118"/>
        <end position="145"/>
    </location>
</feature>
<evidence type="ECO:0000256" key="1">
    <source>
        <dbReference type="ARBA" id="ARBA00023015"/>
    </source>
</evidence>
<reference evidence="6" key="1">
    <citation type="submission" date="2022-01" db="EMBL/GenBank/DDBJ databases">
        <authorList>
            <person name="King R."/>
        </authorList>
    </citation>
    <scope>NUCLEOTIDE SEQUENCE</scope>
</reference>
<proteinExistence type="predicted"/>
<dbReference type="PROSITE" id="PS50217">
    <property type="entry name" value="BZIP"/>
    <property type="match status" value="1"/>
</dbReference>
<gene>
    <name evidence="6" type="ORF">NEZAVI_LOCUS4752</name>
</gene>
<dbReference type="SUPFAM" id="SSF57959">
    <property type="entry name" value="Leucine zipper domain"/>
    <property type="match status" value="1"/>
</dbReference>